<feature type="active site" description="Proton acceptor; specific for L-alanine" evidence="5">
    <location>
        <position position="270"/>
    </location>
</feature>
<dbReference type="NCBIfam" id="TIGR00492">
    <property type="entry name" value="alr"/>
    <property type="match status" value="1"/>
</dbReference>
<name>A0A1H3SHV1_9FIRM</name>
<comment type="cofactor">
    <cofactor evidence="2 5 6">
        <name>pyridoxal 5'-phosphate</name>
        <dbReference type="ChEBI" id="CHEBI:597326"/>
    </cofactor>
</comment>
<dbReference type="STRING" id="415015.SAMN05660462_02879"/>
<comment type="similarity">
    <text evidence="5">Belongs to the alanine racemase family.</text>
</comment>
<dbReference type="GO" id="GO:0030170">
    <property type="term" value="F:pyridoxal phosphate binding"/>
    <property type="evidence" value="ECO:0007669"/>
    <property type="project" value="UniProtKB-UniRule"/>
</dbReference>
<dbReference type="CDD" id="cd00430">
    <property type="entry name" value="PLPDE_III_AR"/>
    <property type="match status" value="1"/>
</dbReference>
<dbReference type="SUPFAM" id="SSF50621">
    <property type="entry name" value="Alanine racemase C-terminal domain-like"/>
    <property type="match status" value="1"/>
</dbReference>
<sequence>MFTLKDSRPVWAEINLNHLAHNIKEVRRLVGRDVVITAVVKADAYGHGALLSAKTLLDNGGDRLAVATLSEAMELRKAGIKAEILILGYTPSYQSNSIIENGITQTIYNLQGAKALSDEAKKLGKTAKIHLKIDTGMGRLGFLSQEVSIKEIIEIINLPNIYVEGIFSHFAKADEKDKDFSIQQYERFIRVINDLKKADIEIPIKHIANSASIIDMPEYNLDMVRAGIMLYGLYPSDEVNKGRVELKPVMTLKATISNIKTVPKGVGISYGHKFVTDKTYKIGTLPIGYADGFTRLLTSKGEVSIKGKRVPIIGSICMDQCMVDASDFEDVNVGDEVILFGDGSMNEPIADELASSLGTVNYEIVCMISRRVPRVYIKDNRIVCIKDYLSSL</sequence>
<feature type="modified residue" description="N6-(pyridoxal phosphate)lysine" evidence="5 6">
    <location>
        <position position="41"/>
    </location>
</feature>
<keyword evidence="10" id="KW-1185">Reference proteome</keyword>
<comment type="function">
    <text evidence="5">Catalyzes the interconversion of L-alanine and D-alanine. May also act on other amino acids.</text>
</comment>
<evidence type="ECO:0000256" key="3">
    <source>
        <dbReference type="ARBA" id="ARBA00022898"/>
    </source>
</evidence>
<dbReference type="PRINTS" id="PR00992">
    <property type="entry name" value="ALARACEMASE"/>
</dbReference>
<dbReference type="EMBL" id="FNQE01000043">
    <property type="protein sequence ID" value="SDZ36689.1"/>
    <property type="molecule type" value="Genomic_DNA"/>
</dbReference>
<proteinExistence type="inferred from homology"/>
<dbReference type="Pfam" id="PF01168">
    <property type="entry name" value="Ala_racemase_N"/>
    <property type="match status" value="1"/>
</dbReference>
<dbReference type="AlphaFoldDB" id="A0A1H3SHV1"/>
<dbReference type="PANTHER" id="PTHR30511:SF0">
    <property type="entry name" value="ALANINE RACEMASE, CATABOLIC-RELATED"/>
    <property type="match status" value="1"/>
</dbReference>
<dbReference type="EC" id="5.1.1.1" evidence="5"/>
<keyword evidence="3 5" id="KW-0663">Pyridoxal phosphate</keyword>
<evidence type="ECO:0000256" key="2">
    <source>
        <dbReference type="ARBA" id="ARBA00001933"/>
    </source>
</evidence>
<dbReference type="Proteomes" id="UP000198625">
    <property type="component" value="Unassembled WGS sequence"/>
</dbReference>
<dbReference type="InterPro" id="IPR009006">
    <property type="entry name" value="Ala_racemase/Decarboxylase_C"/>
</dbReference>
<dbReference type="GO" id="GO:0008784">
    <property type="term" value="F:alanine racemase activity"/>
    <property type="evidence" value="ECO:0007669"/>
    <property type="project" value="UniProtKB-UniRule"/>
</dbReference>
<evidence type="ECO:0000256" key="7">
    <source>
        <dbReference type="PIRSR" id="PIRSR600821-52"/>
    </source>
</evidence>
<accession>A0A1H3SHV1</accession>
<feature type="domain" description="Alanine racemase C-terminal" evidence="8">
    <location>
        <begin position="249"/>
        <end position="377"/>
    </location>
</feature>
<dbReference type="PROSITE" id="PS00395">
    <property type="entry name" value="ALANINE_RACEMASE"/>
    <property type="match status" value="1"/>
</dbReference>
<feature type="binding site" evidence="5 7">
    <location>
        <position position="318"/>
    </location>
    <ligand>
        <name>substrate</name>
    </ligand>
</feature>
<evidence type="ECO:0000256" key="5">
    <source>
        <dbReference type="HAMAP-Rule" id="MF_01201"/>
    </source>
</evidence>
<dbReference type="SMART" id="SM01005">
    <property type="entry name" value="Ala_racemase_C"/>
    <property type="match status" value="1"/>
</dbReference>
<evidence type="ECO:0000313" key="9">
    <source>
        <dbReference type="EMBL" id="SDZ36689.1"/>
    </source>
</evidence>
<organism evidence="9 10">
    <name type="scientific">Proteiniborus ethanoligenes</name>
    <dbReference type="NCBI Taxonomy" id="415015"/>
    <lineage>
        <taxon>Bacteria</taxon>
        <taxon>Bacillati</taxon>
        <taxon>Bacillota</taxon>
        <taxon>Clostridia</taxon>
        <taxon>Eubacteriales</taxon>
        <taxon>Proteiniborus</taxon>
    </lineage>
</organism>
<protein>
    <recommendedName>
        <fullName evidence="5">Alanine racemase</fullName>
        <ecNumber evidence="5">5.1.1.1</ecNumber>
    </recommendedName>
</protein>
<dbReference type="UniPathway" id="UPA00042">
    <property type="reaction ID" value="UER00497"/>
</dbReference>
<gene>
    <name evidence="9" type="ORF">SAMN05660462_02879</name>
</gene>
<dbReference type="RefSeq" id="WP_091732788.1">
    <property type="nucleotide sequence ID" value="NZ_FNQE01000043.1"/>
</dbReference>
<feature type="active site" description="Proton acceptor; specific for D-alanine" evidence="5">
    <location>
        <position position="41"/>
    </location>
</feature>
<dbReference type="InterPro" id="IPR029066">
    <property type="entry name" value="PLP-binding_barrel"/>
</dbReference>
<keyword evidence="4 5" id="KW-0413">Isomerase</keyword>
<dbReference type="Gene3D" id="2.40.37.10">
    <property type="entry name" value="Lyase, Ornithine Decarboxylase, Chain A, domain 1"/>
    <property type="match status" value="1"/>
</dbReference>
<dbReference type="OrthoDB" id="9813814at2"/>
<evidence type="ECO:0000259" key="8">
    <source>
        <dbReference type="SMART" id="SM01005"/>
    </source>
</evidence>
<reference evidence="9 10" key="1">
    <citation type="submission" date="2016-10" db="EMBL/GenBank/DDBJ databases">
        <authorList>
            <person name="de Groot N.N."/>
        </authorList>
    </citation>
    <scope>NUCLEOTIDE SEQUENCE [LARGE SCALE GENOMIC DNA]</scope>
    <source>
        <strain evidence="9 10">DSM 21650</strain>
    </source>
</reference>
<dbReference type="Pfam" id="PF00842">
    <property type="entry name" value="Ala_racemase_C"/>
    <property type="match status" value="1"/>
</dbReference>
<dbReference type="SUPFAM" id="SSF51419">
    <property type="entry name" value="PLP-binding barrel"/>
    <property type="match status" value="1"/>
</dbReference>
<dbReference type="FunFam" id="2.40.37.10:FF:000006">
    <property type="entry name" value="Alanine racemase"/>
    <property type="match status" value="1"/>
</dbReference>
<comment type="catalytic activity">
    <reaction evidence="1 5">
        <text>L-alanine = D-alanine</text>
        <dbReference type="Rhea" id="RHEA:20249"/>
        <dbReference type="ChEBI" id="CHEBI:57416"/>
        <dbReference type="ChEBI" id="CHEBI:57972"/>
        <dbReference type="EC" id="5.1.1.1"/>
    </reaction>
</comment>
<evidence type="ECO:0000256" key="4">
    <source>
        <dbReference type="ARBA" id="ARBA00023235"/>
    </source>
</evidence>
<evidence type="ECO:0000256" key="6">
    <source>
        <dbReference type="PIRSR" id="PIRSR600821-50"/>
    </source>
</evidence>
<feature type="binding site" evidence="5 7">
    <location>
        <position position="139"/>
    </location>
    <ligand>
        <name>substrate</name>
    </ligand>
</feature>
<evidence type="ECO:0000256" key="1">
    <source>
        <dbReference type="ARBA" id="ARBA00000316"/>
    </source>
</evidence>
<dbReference type="InterPro" id="IPR020622">
    <property type="entry name" value="Ala_racemase_pyridoxalP-BS"/>
</dbReference>
<comment type="pathway">
    <text evidence="5">Amino-acid biosynthesis; D-alanine biosynthesis; D-alanine from L-alanine: step 1/1.</text>
</comment>
<dbReference type="GO" id="GO:0005829">
    <property type="term" value="C:cytosol"/>
    <property type="evidence" value="ECO:0007669"/>
    <property type="project" value="TreeGrafter"/>
</dbReference>
<dbReference type="InterPro" id="IPR001608">
    <property type="entry name" value="Ala_racemase_N"/>
</dbReference>
<dbReference type="InterPro" id="IPR011079">
    <property type="entry name" value="Ala_racemase_C"/>
</dbReference>
<dbReference type="GO" id="GO:0009252">
    <property type="term" value="P:peptidoglycan biosynthetic process"/>
    <property type="evidence" value="ECO:0007669"/>
    <property type="project" value="TreeGrafter"/>
</dbReference>
<evidence type="ECO:0000313" key="10">
    <source>
        <dbReference type="Proteomes" id="UP000198625"/>
    </source>
</evidence>
<dbReference type="FunFam" id="3.20.20.10:FF:000002">
    <property type="entry name" value="Alanine racemase"/>
    <property type="match status" value="1"/>
</dbReference>
<dbReference type="Gene3D" id="3.20.20.10">
    <property type="entry name" value="Alanine racemase"/>
    <property type="match status" value="1"/>
</dbReference>
<dbReference type="GO" id="GO:0030632">
    <property type="term" value="P:D-alanine biosynthetic process"/>
    <property type="evidence" value="ECO:0007669"/>
    <property type="project" value="UniProtKB-UniRule"/>
</dbReference>
<dbReference type="PANTHER" id="PTHR30511">
    <property type="entry name" value="ALANINE RACEMASE"/>
    <property type="match status" value="1"/>
</dbReference>
<dbReference type="HAMAP" id="MF_01201">
    <property type="entry name" value="Ala_racemase"/>
    <property type="match status" value="1"/>
</dbReference>
<dbReference type="InterPro" id="IPR000821">
    <property type="entry name" value="Ala_racemase"/>
</dbReference>